<sequence length="67" mass="7588">MLMDFMSVWAAQYIEYDSSFGEEEEQAKVLEVSCSLNNVFRVNMRNKNEATSFHGTLVTPSKSCTGE</sequence>
<dbReference type="AlphaFoldDB" id="A0A438HAI0"/>
<dbReference type="Proteomes" id="UP000288805">
    <property type="component" value="Unassembled WGS sequence"/>
</dbReference>
<evidence type="ECO:0000313" key="2">
    <source>
        <dbReference type="Proteomes" id="UP000288805"/>
    </source>
</evidence>
<gene>
    <name evidence="1" type="ORF">CK203_035250</name>
</gene>
<reference evidence="1 2" key="1">
    <citation type="journal article" date="2018" name="PLoS Genet.">
        <title>Population sequencing reveals clonal diversity and ancestral inbreeding in the grapevine cultivar Chardonnay.</title>
        <authorList>
            <person name="Roach M.J."/>
            <person name="Johnson D.L."/>
            <person name="Bohlmann J."/>
            <person name="van Vuuren H.J."/>
            <person name="Jones S.J."/>
            <person name="Pretorius I.S."/>
            <person name="Schmidt S.A."/>
            <person name="Borneman A.R."/>
        </authorList>
    </citation>
    <scope>NUCLEOTIDE SEQUENCE [LARGE SCALE GENOMIC DNA]</scope>
    <source>
        <strain evidence="2">cv. Chardonnay</strain>
        <tissue evidence="1">Leaf</tissue>
    </source>
</reference>
<proteinExistence type="predicted"/>
<dbReference type="EMBL" id="QGNW01000253">
    <property type="protein sequence ID" value="RVW81450.1"/>
    <property type="molecule type" value="Genomic_DNA"/>
</dbReference>
<accession>A0A438HAI0</accession>
<evidence type="ECO:0000313" key="1">
    <source>
        <dbReference type="EMBL" id="RVW81450.1"/>
    </source>
</evidence>
<protein>
    <submittedName>
        <fullName evidence="1">Uncharacterized protein</fullName>
    </submittedName>
</protein>
<name>A0A438HAI0_VITVI</name>
<organism evidence="1 2">
    <name type="scientific">Vitis vinifera</name>
    <name type="common">Grape</name>
    <dbReference type="NCBI Taxonomy" id="29760"/>
    <lineage>
        <taxon>Eukaryota</taxon>
        <taxon>Viridiplantae</taxon>
        <taxon>Streptophyta</taxon>
        <taxon>Embryophyta</taxon>
        <taxon>Tracheophyta</taxon>
        <taxon>Spermatophyta</taxon>
        <taxon>Magnoliopsida</taxon>
        <taxon>eudicotyledons</taxon>
        <taxon>Gunneridae</taxon>
        <taxon>Pentapetalae</taxon>
        <taxon>rosids</taxon>
        <taxon>Vitales</taxon>
        <taxon>Vitaceae</taxon>
        <taxon>Viteae</taxon>
        <taxon>Vitis</taxon>
    </lineage>
</organism>
<comment type="caution">
    <text evidence="1">The sequence shown here is derived from an EMBL/GenBank/DDBJ whole genome shotgun (WGS) entry which is preliminary data.</text>
</comment>